<evidence type="ECO:0000256" key="1">
    <source>
        <dbReference type="SAM" id="Coils"/>
    </source>
</evidence>
<sequence length="215" mass="25056">MKRTQRVCKQCEKLFYGDPDCLLCPECAKKARASSVMRDRACIDCGTVFQGGPRAKRCPDCRRAAAAEATKRCRRKGAMRPIGSVDICQICGQEYTVVSGRQKYCSEACQRIAVLEWQRERKKEYNKTPEMERARAERRAERKKVCAYCLREFWTSTSSNVCSEYCREQHRRLKQCEADVRRGYDRSLEEYLEKRKAYRENVKDKSGTLSDSHKD</sequence>
<feature type="coiled-coil region" evidence="1">
    <location>
        <begin position="181"/>
        <end position="208"/>
    </location>
</feature>
<dbReference type="EMBL" id="CP060634">
    <property type="protein sequence ID" value="QNM06553.1"/>
    <property type="molecule type" value="Genomic_DNA"/>
</dbReference>
<dbReference type="Proteomes" id="UP000515823">
    <property type="component" value="Chromosome"/>
</dbReference>
<dbReference type="RefSeq" id="WP_249304082.1">
    <property type="nucleotide sequence ID" value="NZ_CP060634.1"/>
</dbReference>
<accession>A0A7G9G6X1</accession>
<gene>
    <name evidence="2" type="ORF">H9Q78_05320</name>
</gene>
<organism evidence="2 3">
    <name type="scientific">Qiania dongpingensis</name>
    <dbReference type="NCBI Taxonomy" id="2763669"/>
    <lineage>
        <taxon>Bacteria</taxon>
        <taxon>Bacillati</taxon>
        <taxon>Bacillota</taxon>
        <taxon>Clostridia</taxon>
        <taxon>Lachnospirales</taxon>
        <taxon>Lachnospiraceae</taxon>
        <taxon>Qiania</taxon>
    </lineage>
</organism>
<evidence type="ECO:0000313" key="2">
    <source>
        <dbReference type="EMBL" id="QNM06553.1"/>
    </source>
</evidence>
<dbReference type="AlphaFoldDB" id="A0A7G9G6X1"/>
<protein>
    <submittedName>
        <fullName evidence="2">Uncharacterized protein</fullName>
    </submittedName>
</protein>
<proteinExistence type="predicted"/>
<evidence type="ECO:0000313" key="3">
    <source>
        <dbReference type="Proteomes" id="UP000515823"/>
    </source>
</evidence>
<dbReference type="KEGG" id="qdo:H9Q78_05320"/>
<name>A0A7G9G6X1_9FIRM</name>
<keyword evidence="1" id="KW-0175">Coiled coil</keyword>
<keyword evidence="3" id="KW-1185">Reference proteome</keyword>
<reference evidence="2 3" key="1">
    <citation type="submission" date="2020-08" db="EMBL/GenBank/DDBJ databases">
        <authorList>
            <person name="Liu C."/>
            <person name="Sun Q."/>
        </authorList>
    </citation>
    <scope>NUCLEOTIDE SEQUENCE [LARGE SCALE GENOMIC DNA]</scope>
    <source>
        <strain evidence="2 3">NSJ-38</strain>
    </source>
</reference>